<dbReference type="InterPro" id="IPR013320">
    <property type="entry name" value="ConA-like_dom_sf"/>
</dbReference>
<sequence>MVSVRLTEQLKRVKEVVKTWKEVDERVSQLCTTLLAQKFTSTGAACSADKITDGLVGFLSGNYSDDTLIDEYLGVNATVKRDGAHKATETLDKGANFRGVWAEWPVGRQGENQPYHFANYNFTLVATVSIDGEPRSGSVPLLGVRQNDETKTKLMELSYRKGKKWTLLCGDGPTKEYSSTWEKETKQHVVILLRNGNQSSAYVDGERVGEAPCQLEATDSKNISHFYIGGDEGSAGSQEGVSVMVMNVLLYNRPLPFFGGNADATKDITLPSGVVSHTAAGNQKTTVGAPATTQQVTAASNSHAVQRATGDAGTMRGSGLLPSLLLLGLWGFAAL</sequence>
<evidence type="ECO:0000259" key="1">
    <source>
        <dbReference type="Pfam" id="PF22925"/>
    </source>
</evidence>
<feature type="domain" description="Trans-sialidase C-terminal" evidence="1">
    <location>
        <begin position="51"/>
        <end position="255"/>
    </location>
</feature>
<accession>K2MUG2</accession>
<protein>
    <submittedName>
        <fullName evidence="2">Trans-sialidase, putative</fullName>
    </submittedName>
</protein>
<reference evidence="2 3" key="1">
    <citation type="journal article" date="2012" name="BMC Genomics">
        <title>Comparative genomic analysis of human infective Trypanosoma cruzi lineages with the bat-restricted subspecies T. cruzi marinkellei.</title>
        <authorList>
            <person name="Franzen O."/>
            <person name="Talavera-Lopez C."/>
            <person name="Ochaya S."/>
            <person name="Butler C.E."/>
            <person name="Messenger L.A."/>
            <person name="Lewis M.D."/>
            <person name="Llewellyn M.S."/>
            <person name="Marinkelle C.J."/>
            <person name="Tyler K.M."/>
            <person name="Miles M.A."/>
            <person name="Andersson B."/>
        </authorList>
    </citation>
    <scope>NUCLEOTIDE SEQUENCE [LARGE SCALE GENOMIC DNA]</scope>
    <source>
        <strain evidence="2 3">B7</strain>
    </source>
</reference>
<comment type="caution">
    <text evidence="2">The sequence shown here is derived from an EMBL/GenBank/DDBJ whole genome shotgun (WGS) entry which is preliminary data.</text>
</comment>
<dbReference type="Gene3D" id="2.60.120.200">
    <property type="match status" value="1"/>
</dbReference>
<evidence type="ECO:0000313" key="3">
    <source>
        <dbReference type="Proteomes" id="UP000007350"/>
    </source>
</evidence>
<dbReference type="InterPro" id="IPR036278">
    <property type="entry name" value="Sialidase_sf"/>
</dbReference>
<dbReference type="Pfam" id="PF11052">
    <property type="entry name" value="Tr-sialidase_C"/>
    <property type="match status" value="1"/>
</dbReference>
<dbReference type="Gene3D" id="2.120.10.10">
    <property type="match status" value="1"/>
</dbReference>
<dbReference type="PRINTS" id="PR01803">
    <property type="entry name" value="TCSIALIDASE"/>
</dbReference>
<keyword evidence="3" id="KW-1185">Reference proteome</keyword>
<gene>
    <name evidence="2" type="ORF">MOQ_005484</name>
</gene>
<proteinExistence type="predicted"/>
<dbReference type="SUPFAM" id="SSF49899">
    <property type="entry name" value="Concanavalin A-like lectins/glucanases"/>
    <property type="match status" value="1"/>
</dbReference>
<dbReference type="InterPro" id="IPR008377">
    <property type="entry name" value="Sialidase_trypan"/>
</dbReference>
<name>K2MUG2_TRYCR</name>
<dbReference type="SUPFAM" id="SSF50939">
    <property type="entry name" value="Sialidases"/>
    <property type="match status" value="1"/>
</dbReference>
<dbReference type="EMBL" id="AHKC01011833">
    <property type="protein sequence ID" value="EKF30700.1"/>
    <property type="molecule type" value="Genomic_DNA"/>
</dbReference>
<dbReference type="Proteomes" id="UP000007350">
    <property type="component" value="Unassembled WGS sequence"/>
</dbReference>
<dbReference type="InterPro" id="IPR021287">
    <property type="entry name" value="Trans-sialidase_CS"/>
</dbReference>
<dbReference type="GO" id="GO:0004308">
    <property type="term" value="F:exo-alpha-sialidase activity"/>
    <property type="evidence" value="ECO:0007669"/>
    <property type="project" value="InterPro"/>
</dbReference>
<organism evidence="2 3">
    <name type="scientific">Trypanosoma cruzi marinkellei</name>
    <dbReference type="NCBI Taxonomy" id="85056"/>
    <lineage>
        <taxon>Eukaryota</taxon>
        <taxon>Discoba</taxon>
        <taxon>Euglenozoa</taxon>
        <taxon>Kinetoplastea</taxon>
        <taxon>Metakinetoplastina</taxon>
        <taxon>Trypanosomatida</taxon>
        <taxon>Trypanosomatidae</taxon>
        <taxon>Trypanosoma</taxon>
        <taxon>Schizotrypanum</taxon>
    </lineage>
</organism>
<dbReference type="Pfam" id="PF22925">
    <property type="entry name" value="TS_C"/>
    <property type="match status" value="1"/>
</dbReference>
<evidence type="ECO:0000313" key="2">
    <source>
        <dbReference type="EMBL" id="EKF30700.1"/>
    </source>
</evidence>
<dbReference type="AlphaFoldDB" id="K2MUG2"/>
<dbReference type="InterPro" id="IPR055239">
    <property type="entry name" value="TS_C"/>
</dbReference>